<dbReference type="AlphaFoldDB" id="A0A1H9DAY4"/>
<dbReference type="RefSeq" id="WP_091469144.1">
    <property type="nucleotide sequence ID" value="NZ_FOEI01000006.1"/>
</dbReference>
<dbReference type="Proteomes" id="UP000198648">
    <property type="component" value="Unassembled WGS sequence"/>
</dbReference>
<dbReference type="EMBL" id="FOEI01000006">
    <property type="protein sequence ID" value="SEQ10650.1"/>
    <property type="molecule type" value="Genomic_DNA"/>
</dbReference>
<evidence type="ECO:0000313" key="1">
    <source>
        <dbReference type="EMBL" id="SEQ10650.1"/>
    </source>
</evidence>
<organism evidence="1 2">
    <name type="scientific">Flavobacterium urocaniciphilum</name>
    <dbReference type="NCBI Taxonomy" id="1299341"/>
    <lineage>
        <taxon>Bacteria</taxon>
        <taxon>Pseudomonadati</taxon>
        <taxon>Bacteroidota</taxon>
        <taxon>Flavobacteriia</taxon>
        <taxon>Flavobacteriales</taxon>
        <taxon>Flavobacteriaceae</taxon>
        <taxon>Flavobacterium</taxon>
    </lineage>
</organism>
<sequence length="227" mass="27175">MIRILLSCIAILSTIFYCVWEQNKANTIMKENCIEIYLYEEQIPFNNCIKVTKMKDFNFKDYPTIDTSKAYFDTIKNIFTYASDFPLSKNKIKKNPIIKNNHIQKYDLINNNLQLNYIEDLKIRNHSEIYNLTQFVICVNKEPTFNGYFYTGFGARRCYSNFIYYFPYISFLKQQKNKSLFPNKIVHKSKLEFLLNKETGSEFNKIDIKKDYPELYQAFKNSNRLIE</sequence>
<keyword evidence="2" id="KW-1185">Reference proteome</keyword>
<gene>
    <name evidence="1" type="ORF">SAMN05444005_106140</name>
</gene>
<protein>
    <submittedName>
        <fullName evidence="1">Uncharacterized protein</fullName>
    </submittedName>
</protein>
<proteinExistence type="predicted"/>
<evidence type="ECO:0000313" key="2">
    <source>
        <dbReference type="Proteomes" id="UP000198648"/>
    </source>
</evidence>
<reference evidence="1 2" key="1">
    <citation type="submission" date="2016-10" db="EMBL/GenBank/DDBJ databases">
        <authorList>
            <person name="de Groot N.N."/>
        </authorList>
    </citation>
    <scope>NUCLEOTIDE SEQUENCE [LARGE SCALE GENOMIC DNA]</scope>
    <source>
        <strain evidence="1 2">DSM 27078</strain>
    </source>
</reference>
<accession>A0A1H9DAY4</accession>
<name>A0A1H9DAY4_9FLAO</name>
<dbReference type="OrthoDB" id="1493702at2"/>
<dbReference type="STRING" id="1299341.SAMN05444005_106140"/>